<comment type="similarity">
    <text evidence="1">Belongs to the short-chain dehydrogenases/reductases (SDR) family.</text>
</comment>
<sequence>MADRYQQFTLSPIGRQVVKRLGLPAPTPLRRYRPGDPVVSGPVLVGAAPGGRLGDAIATTLEDVHAQAHQTPAEGERYSGLIFDATGIESSEQLRELREFFGPTIRQTDRCGRVIVLGAPPEEQQDPRAHTAQRALEGFVRSAGKELKRGATAQLVYVARGAEDALDSTLRFLLSSKSAYVSGQVIRIGPAEVPEVDRKSPLHDKIALVTGASRGIGEAIAETLARDGAHVVCLDVPAQGGDLAKVANRIGGSTLQLDITADDAPNRIEEHFAQRHGGLDVVVHNAGITRDKTIGRMTSQQWDAVLAVNLTAQERINELLLADGSPLRPGGRIIGVASISGIAGNVGQGNYAASKAGVIGHVRSTAGIAASRGATINAVAPGFIETKMTAAIPLFVREAGRRMNSMSQGGLPVDVAETIAWFADPASAGVNGNVVRVCGQSLLGA</sequence>
<dbReference type="RefSeq" id="WP_093260951.1">
    <property type="nucleotide sequence ID" value="NZ_FNOK01000002.1"/>
</dbReference>
<dbReference type="SUPFAM" id="SSF51735">
    <property type="entry name" value="NAD(P)-binding Rossmann-fold domains"/>
    <property type="match status" value="1"/>
</dbReference>
<dbReference type="FunFam" id="3.40.50.720:FF:000338">
    <property type="entry name" value="3-oxoacyl-ACP reductase FabG"/>
    <property type="match status" value="1"/>
</dbReference>
<dbReference type="Pfam" id="PF13561">
    <property type="entry name" value="adh_short_C2"/>
    <property type="match status" value="1"/>
</dbReference>
<dbReference type="InterPro" id="IPR002347">
    <property type="entry name" value="SDR_fam"/>
</dbReference>
<dbReference type="Proteomes" id="UP000199529">
    <property type="component" value="Unassembled WGS sequence"/>
</dbReference>
<proteinExistence type="inferred from homology"/>
<dbReference type="NCBIfam" id="NF006110">
    <property type="entry name" value="PRK08261.1"/>
    <property type="match status" value="1"/>
</dbReference>
<dbReference type="InterPro" id="IPR036291">
    <property type="entry name" value="NAD(P)-bd_dom_sf"/>
</dbReference>
<feature type="domain" description="Ketoreductase" evidence="2">
    <location>
        <begin position="205"/>
        <end position="387"/>
    </location>
</feature>
<dbReference type="AlphaFoldDB" id="A0A1H2SLF4"/>
<protein>
    <submittedName>
        <fullName evidence="3">3-oxoacyl-[acyl-carrier protein] reductase</fullName>
    </submittedName>
</protein>
<dbReference type="EMBL" id="FNOK01000002">
    <property type="protein sequence ID" value="SDW32295.1"/>
    <property type="molecule type" value="Genomic_DNA"/>
</dbReference>
<accession>A0A1H2SLF4</accession>
<dbReference type="InterPro" id="IPR057326">
    <property type="entry name" value="KR_dom"/>
</dbReference>
<dbReference type="PANTHER" id="PTHR42760">
    <property type="entry name" value="SHORT-CHAIN DEHYDROGENASES/REDUCTASES FAMILY MEMBER"/>
    <property type="match status" value="1"/>
</dbReference>
<dbReference type="OrthoDB" id="9804774at2"/>
<name>A0A1H2SLF4_9PSEU</name>
<evidence type="ECO:0000313" key="3">
    <source>
        <dbReference type="EMBL" id="SDW32295.1"/>
    </source>
</evidence>
<evidence type="ECO:0000259" key="2">
    <source>
        <dbReference type="SMART" id="SM00822"/>
    </source>
</evidence>
<evidence type="ECO:0000256" key="1">
    <source>
        <dbReference type="ARBA" id="ARBA00006484"/>
    </source>
</evidence>
<dbReference type="PRINTS" id="PR00080">
    <property type="entry name" value="SDRFAMILY"/>
</dbReference>
<dbReference type="PRINTS" id="PR00081">
    <property type="entry name" value="GDHRDH"/>
</dbReference>
<organism evidence="3 4">
    <name type="scientific">Saccharopolyspora shandongensis</name>
    <dbReference type="NCBI Taxonomy" id="418495"/>
    <lineage>
        <taxon>Bacteria</taxon>
        <taxon>Bacillati</taxon>
        <taxon>Actinomycetota</taxon>
        <taxon>Actinomycetes</taxon>
        <taxon>Pseudonocardiales</taxon>
        <taxon>Pseudonocardiaceae</taxon>
        <taxon>Saccharopolyspora</taxon>
    </lineage>
</organism>
<evidence type="ECO:0000313" key="4">
    <source>
        <dbReference type="Proteomes" id="UP000199529"/>
    </source>
</evidence>
<dbReference type="PANTHER" id="PTHR42760:SF78">
    <property type="entry name" value="3-OXOACYL-[ACYL-CARRIER-PROTEIN] REDUCTASE [NADH]"/>
    <property type="match status" value="1"/>
</dbReference>
<dbReference type="GO" id="GO:0016616">
    <property type="term" value="F:oxidoreductase activity, acting on the CH-OH group of donors, NAD or NADP as acceptor"/>
    <property type="evidence" value="ECO:0007669"/>
    <property type="project" value="TreeGrafter"/>
</dbReference>
<keyword evidence="4" id="KW-1185">Reference proteome</keyword>
<dbReference type="STRING" id="418495.SAMN05216215_1002253"/>
<gene>
    <name evidence="3" type="ORF">SAMN05216215_1002253</name>
</gene>
<dbReference type="Gene3D" id="3.40.50.720">
    <property type="entry name" value="NAD(P)-binding Rossmann-like Domain"/>
    <property type="match status" value="2"/>
</dbReference>
<dbReference type="SMART" id="SM00822">
    <property type="entry name" value="PKS_KR"/>
    <property type="match status" value="1"/>
</dbReference>
<reference evidence="4" key="1">
    <citation type="submission" date="2016-10" db="EMBL/GenBank/DDBJ databases">
        <authorList>
            <person name="Varghese N."/>
            <person name="Submissions S."/>
        </authorList>
    </citation>
    <scope>NUCLEOTIDE SEQUENCE [LARGE SCALE GENOMIC DNA]</scope>
    <source>
        <strain evidence="4">CGMCC 4.3530</strain>
    </source>
</reference>